<keyword evidence="2" id="KW-0812">Transmembrane</keyword>
<name>A0A059BN46_EUCGR</name>
<dbReference type="Gramene" id="KCW67311">
    <property type="protein sequence ID" value="KCW67311"/>
    <property type="gene ID" value="EUGRSUZ_F01097"/>
</dbReference>
<dbReference type="AlphaFoldDB" id="A0A059BN46"/>
<feature type="compositionally biased region" description="Low complexity" evidence="1">
    <location>
        <begin position="55"/>
        <end position="66"/>
    </location>
</feature>
<dbReference type="InParanoid" id="A0A059BN46"/>
<sequence>MQKLSGFYFPVYLLLFLLFFSSPLLIKSTFRFSMPNQNISSLHSESDEHEHKGKNNIGKNITNLTLYPPYSH</sequence>
<feature type="compositionally biased region" description="Basic and acidic residues" evidence="1">
    <location>
        <begin position="44"/>
        <end position="53"/>
    </location>
</feature>
<protein>
    <submittedName>
        <fullName evidence="3">Uncharacterized protein</fullName>
    </submittedName>
</protein>
<reference evidence="3" key="1">
    <citation type="submission" date="2013-07" db="EMBL/GenBank/DDBJ databases">
        <title>The genome of Eucalyptus grandis.</title>
        <authorList>
            <person name="Schmutz J."/>
            <person name="Hayes R."/>
            <person name="Myburg A."/>
            <person name="Tuskan G."/>
            <person name="Grattapaglia D."/>
            <person name="Rokhsar D.S."/>
        </authorList>
    </citation>
    <scope>NUCLEOTIDE SEQUENCE</scope>
    <source>
        <tissue evidence="3">Leaf extractions</tissue>
    </source>
</reference>
<organism evidence="3">
    <name type="scientific">Eucalyptus grandis</name>
    <name type="common">Flooded gum</name>
    <dbReference type="NCBI Taxonomy" id="71139"/>
    <lineage>
        <taxon>Eukaryota</taxon>
        <taxon>Viridiplantae</taxon>
        <taxon>Streptophyta</taxon>
        <taxon>Embryophyta</taxon>
        <taxon>Tracheophyta</taxon>
        <taxon>Spermatophyta</taxon>
        <taxon>Magnoliopsida</taxon>
        <taxon>eudicotyledons</taxon>
        <taxon>Gunneridae</taxon>
        <taxon>Pentapetalae</taxon>
        <taxon>rosids</taxon>
        <taxon>malvids</taxon>
        <taxon>Myrtales</taxon>
        <taxon>Myrtaceae</taxon>
        <taxon>Myrtoideae</taxon>
        <taxon>Eucalypteae</taxon>
        <taxon>Eucalyptus</taxon>
    </lineage>
</organism>
<proteinExistence type="predicted"/>
<feature type="transmembrane region" description="Helical" evidence="2">
    <location>
        <begin position="6"/>
        <end position="26"/>
    </location>
</feature>
<keyword evidence="2" id="KW-1133">Transmembrane helix</keyword>
<evidence type="ECO:0000313" key="3">
    <source>
        <dbReference type="EMBL" id="KCW67311.1"/>
    </source>
</evidence>
<feature type="region of interest" description="Disordered" evidence="1">
    <location>
        <begin position="41"/>
        <end position="72"/>
    </location>
</feature>
<keyword evidence="2" id="KW-0472">Membrane</keyword>
<accession>A0A059BN46</accession>
<dbReference type="EMBL" id="KK198758">
    <property type="protein sequence ID" value="KCW67311.1"/>
    <property type="molecule type" value="Genomic_DNA"/>
</dbReference>
<evidence type="ECO:0000256" key="1">
    <source>
        <dbReference type="SAM" id="MobiDB-lite"/>
    </source>
</evidence>
<gene>
    <name evidence="3" type="ORF">EUGRSUZ_F01097</name>
</gene>
<evidence type="ECO:0000256" key="2">
    <source>
        <dbReference type="SAM" id="Phobius"/>
    </source>
</evidence>